<dbReference type="InterPro" id="IPR017243">
    <property type="entry name" value="Bloc1s5"/>
</dbReference>
<comment type="similarity">
    <text evidence="1">Belongs to the BLOC1S5 family.</text>
</comment>
<dbReference type="AlphaFoldDB" id="A0A7R9LUW9"/>
<evidence type="ECO:0000256" key="3">
    <source>
        <dbReference type="SAM" id="Coils"/>
    </source>
</evidence>
<dbReference type="PANTHER" id="PTHR31784">
    <property type="entry name" value="BIOGENESIS OF LYSOSOME-RELATED ORGANELLES COMPLEX 1 SUBUNIT 5"/>
    <property type="match status" value="1"/>
</dbReference>
<dbReference type="OrthoDB" id="18964at2759"/>
<dbReference type="GO" id="GO:0031083">
    <property type="term" value="C:BLOC-1 complex"/>
    <property type="evidence" value="ECO:0007669"/>
    <property type="project" value="InterPro"/>
</dbReference>
<dbReference type="Pfam" id="PF14942">
    <property type="entry name" value="Muted"/>
    <property type="match status" value="1"/>
</dbReference>
<organism evidence="4">
    <name type="scientific">Oppiella nova</name>
    <dbReference type="NCBI Taxonomy" id="334625"/>
    <lineage>
        <taxon>Eukaryota</taxon>
        <taxon>Metazoa</taxon>
        <taxon>Ecdysozoa</taxon>
        <taxon>Arthropoda</taxon>
        <taxon>Chelicerata</taxon>
        <taxon>Arachnida</taxon>
        <taxon>Acari</taxon>
        <taxon>Acariformes</taxon>
        <taxon>Sarcoptiformes</taxon>
        <taxon>Oribatida</taxon>
        <taxon>Brachypylina</taxon>
        <taxon>Oppioidea</taxon>
        <taxon>Oppiidae</taxon>
        <taxon>Oppiella</taxon>
    </lineage>
</organism>
<reference evidence="4" key="1">
    <citation type="submission" date="2020-11" db="EMBL/GenBank/DDBJ databases">
        <authorList>
            <person name="Tran Van P."/>
        </authorList>
    </citation>
    <scope>NUCLEOTIDE SEQUENCE</scope>
</reference>
<evidence type="ECO:0000256" key="2">
    <source>
        <dbReference type="ARBA" id="ARBA00019580"/>
    </source>
</evidence>
<dbReference type="EMBL" id="OC917929">
    <property type="protein sequence ID" value="CAD7648299.1"/>
    <property type="molecule type" value="Genomic_DNA"/>
</dbReference>
<keyword evidence="5" id="KW-1185">Reference proteome</keyword>
<evidence type="ECO:0000313" key="4">
    <source>
        <dbReference type="EMBL" id="CAD7648299.1"/>
    </source>
</evidence>
<sequence>MSLADAVVHAFTLSDEVVNRLFVQKPFIFGEIRFLTKCFETRIEEDLKQLNECTDQLNDTKDTKIEEAIDWCHRFDDKLNVCTDSVQNLMQEILGLESMQSVDRNDVLRTKREHRNEVMVELIDISRNKINEVDAQHEEQEKQLRDYYKDLETKLKIIPNSSDH</sequence>
<proteinExistence type="inferred from homology"/>
<keyword evidence="3" id="KW-0175">Coiled coil</keyword>
<protein>
    <recommendedName>
        <fullName evidence="2">Biogenesis of lysosome-related organelles complex 1 subunit 5</fullName>
    </recommendedName>
</protein>
<name>A0A7R9LUW9_9ACAR</name>
<dbReference type="Proteomes" id="UP000728032">
    <property type="component" value="Unassembled WGS sequence"/>
</dbReference>
<dbReference type="PANTHER" id="PTHR31784:SF2">
    <property type="entry name" value="BIOGENESIS OF LYSOSOME-RELATED ORGANELLES COMPLEX 1 SUBUNIT 5"/>
    <property type="match status" value="1"/>
</dbReference>
<evidence type="ECO:0000313" key="5">
    <source>
        <dbReference type="Proteomes" id="UP000728032"/>
    </source>
</evidence>
<gene>
    <name evidence="4" type="ORF">ONB1V03_LOCUS6682</name>
</gene>
<dbReference type="GO" id="GO:0030133">
    <property type="term" value="C:transport vesicle"/>
    <property type="evidence" value="ECO:0007669"/>
    <property type="project" value="InterPro"/>
</dbReference>
<evidence type="ECO:0000256" key="1">
    <source>
        <dbReference type="ARBA" id="ARBA00010754"/>
    </source>
</evidence>
<accession>A0A7R9LUW9</accession>
<dbReference type="EMBL" id="CAJPVJ010003104">
    <property type="protein sequence ID" value="CAG2167170.1"/>
    <property type="molecule type" value="Genomic_DNA"/>
</dbReference>
<feature type="coiled-coil region" evidence="3">
    <location>
        <begin position="123"/>
        <end position="150"/>
    </location>
</feature>